<dbReference type="Pfam" id="PF13181">
    <property type="entry name" value="TPR_8"/>
    <property type="match status" value="1"/>
</dbReference>
<evidence type="ECO:0000313" key="7">
    <source>
        <dbReference type="Proteomes" id="UP000030134"/>
    </source>
</evidence>
<dbReference type="InterPro" id="IPR019734">
    <property type="entry name" value="TPR_rpt"/>
</dbReference>
<dbReference type="AlphaFoldDB" id="A0A0A2GC34"/>
<keyword evidence="1" id="KW-0677">Repeat</keyword>
<keyword evidence="5" id="KW-0732">Signal</keyword>
<dbReference type="PROSITE" id="PS50005">
    <property type="entry name" value="TPR"/>
    <property type="match status" value="4"/>
</dbReference>
<dbReference type="SMART" id="SM00028">
    <property type="entry name" value="TPR"/>
    <property type="match status" value="11"/>
</dbReference>
<sequence>MKAILSFCMALLLSLSASLAQIDVNRVMTIGQNALFFNDYLVSIGYFNQVIELRPWMAEPYYFRALSKFMLEDYKGAEEDAGLAIERNAFIAKAYFLQGLAQRALKSNKEAVLNLKKASEFLPDDTEVTLSLAEAQFSNKHYKESRETIEKLLQKDKKNKYAHWLKGDILLQERDTLAAIKALNQSLTIDSTQAQVYASLSYLSIQKKEYKEALALLDKAIQYESDEKAFFINRGLVKYHSNDYEGAIDDYSQAILIAPNDITALYNRALLRASLGDANNALEDFNKVLKLHPNNYMALYNQGLLSMDIGDYKTALKSLDRVLKRYPSFQLGLLARAETKRALGDLAGADRDLWQAERQQKQKGGRKKTSTSNTNKETRKEEDETIDSYNQLIETSASSLTETSVHLPQSLRGKIQNREIVVEALDFFVLSYFPSISKAGLTPRLYYSPIAEEMNNKYNLPKRLSFVPSGQIIDTLDIVFLQEELRFLNAISNKKEEDFFRLGIASFLLQDLELAEYSLSEAIKQNNQQPLFYLLRAVVRKRSLELIKGESYKEAPFEERTNRIMGYSSLSNPLSPKSKDSPLSYERIRMDLDKALSIAPKLYYAYYNRAIIWEKMGQKALALEDYNHALEGLEHPEIYFNRGLLLLSLGKKEEAINDLSKAGEGGIYQAYSIIKKTRQ</sequence>
<keyword evidence="7" id="KW-1185">Reference proteome</keyword>
<evidence type="ECO:0000256" key="1">
    <source>
        <dbReference type="ARBA" id="ARBA00022737"/>
    </source>
</evidence>
<gene>
    <name evidence="6" type="ORF">HQ36_03565</name>
</gene>
<keyword evidence="2 3" id="KW-0802">TPR repeat</keyword>
<proteinExistence type="predicted"/>
<name>A0A0A2GC34_9PORP</name>
<dbReference type="SUPFAM" id="SSF48452">
    <property type="entry name" value="TPR-like"/>
    <property type="match status" value="3"/>
</dbReference>
<dbReference type="Proteomes" id="UP000030134">
    <property type="component" value="Unassembled WGS sequence"/>
</dbReference>
<evidence type="ECO:0000256" key="5">
    <source>
        <dbReference type="SAM" id="SignalP"/>
    </source>
</evidence>
<comment type="caution">
    <text evidence="6">The sequence shown here is derived from an EMBL/GenBank/DDBJ whole genome shotgun (WGS) entry which is preliminary data.</text>
</comment>
<dbReference type="eggNOG" id="COG0457">
    <property type="taxonomic scope" value="Bacteria"/>
</dbReference>
<dbReference type="EMBL" id="JQZW01000008">
    <property type="protein sequence ID" value="KGN98014.1"/>
    <property type="molecule type" value="Genomic_DNA"/>
</dbReference>
<dbReference type="InterPro" id="IPR011990">
    <property type="entry name" value="TPR-like_helical_dom_sf"/>
</dbReference>
<evidence type="ECO:0000256" key="2">
    <source>
        <dbReference type="ARBA" id="ARBA00022803"/>
    </source>
</evidence>
<evidence type="ECO:0000313" key="6">
    <source>
        <dbReference type="EMBL" id="KGN98014.1"/>
    </source>
</evidence>
<feature type="repeat" description="TPR" evidence="3">
    <location>
        <begin position="296"/>
        <end position="329"/>
    </location>
</feature>
<dbReference type="Pfam" id="PF14559">
    <property type="entry name" value="TPR_19"/>
    <property type="match status" value="1"/>
</dbReference>
<feature type="chain" id="PRO_5001987107" description="Tetratricopeptide repeat protein" evidence="5">
    <location>
        <begin position="21"/>
        <end position="679"/>
    </location>
</feature>
<dbReference type="Pfam" id="PF13174">
    <property type="entry name" value="TPR_6"/>
    <property type="match status" value="1"/>
</dbReference>
<dbReference type="PANTHER" id="PTHR44858:SF1">
    <property type="entry name" value="UDP-N-ACETYLGLUCOSAMINE--PEPTIDE N-ACETYLGLUCOSAMINYLTRANSFERASE SPINDLY-RELATED"/>
    <property type="match status" value="1"/>
</dbReference>
<organism evidence="6 7">
    <name type="scientific">Porphyromonas gingivicanis</name>
    <dbReference type="NCBI Taxonomy" id="266762"/>
    <lineage>
        <taxon>Bacteria</taxon>
        <taxon>Pseudomonadati</taxon>
        <taxon>Bacteroidota</taxon>
        <taxon>Bacteroidia</taxon>
        <taxon>Bacteroidales</taxon>
        <taxon>Porphyromonadaceae</taxon>
        <taxon>Porphyromonas</taxon>
    </lineage>
</organism>
<feature type="repeat" description="TPR" evidence="3">
    <location>
        <begin position="194"/>
        <end position="227"/>
    </location>
</feature>
<evidence type="ECO:0008006" key="8">
    <source>
        <dbReference type="Google" id="ProtNLM"/>
    </source>
</evidence>
<dbReference type="Gene3D" id="1.25.40.10">
    <property type="entry name" value="Tetratricopeptide repeat domain"/>
    <property type="match status" value="5"/>
</dbReference>
<dbReference type="PANTHER" id="PTHR44858">
    <property type="entry name" value="TETRATRICOPEPTIDE REPEAT PROTEIN 6"/>
    <property type="match status" value="1"/>
</dbReference>
<dbReference type="STRING" id="266762.HQ36_03565"/>
<accession>A0A0A2GC34</accession>
<feature type="region of interest" description="Disordered" evidence="4">
    <location>
        <begin position="356"/>
        <end position="387"/>
    </location>
</feature>
<feature type="repeat" description="TPR" evidence="3">
    <location>
        <begin position="228"/>
        <end position="261"/>
    </location>
</feature>
<protein>
    <recommendedName>
        <fullName evidence="8">Tetratricopeptide repeat protein</fullName>
    </recommendedName>
</protein>
<evidence type="ECO:0000256" key="3">
    <source>
        <dbReference type="PROSITE-ProRule" id="PRU00339"/>
    </source>
</evidence>
<dbReference type="PROSITE" id="PS50293">
    <property type="entry name" value="TPR_REGION"/>
    <property type="match status" value="1"/>
</dbReference>
<reference evidence="6 7" key="1">
    <citation type="submission" date="2014-08" db="EMBL/GenBank/DDBJ databases">
        <title>Porphyromonas gingivicanis strain:COT-022_OH1391 Genome sequencing.</title>
        <authorList>
            <person name="Wallis C."/>
            <person name="Deusch O."/>
            <person name="O'Flynn C."/>
            <person name="Davis I."/>
            <person name="Jospin G."/>
            <person name="Darling A.E."/>
            <person name="Coil D.A."/>
            <person name="Alexiev A."/>
            <person name="Horsfall A."/>
            <person name="Kirkwood N."/>
            <person name="Harris S."/>
            <person name="Eisen J.A."/>
        </authorList>
    </citation>
    <scope>NUCLEOTIDE SEQUENCE [LARGE SCALE GENOMIC DNA]</scope>
    <source>
        <strain evidence="7">COT-022 OH1391</strain>
    </source>
</reference>
<feature type="repeat" description="TPR" evidence="3">
    <location>
        <begin position="262"/>
        <end position="295"/>
    </location>
</feature>
<feature type="signal peptide" evidence="5">
    <location>
        <begin position="1"/>
        <end position="20"/>
    </location>
</feature>
<evidence type="ECO:0000256" key="4">
    <source>
        <dbReference type="SAM" id="MobiDB-lite"/>
    </source>
</evidence>
<dbReference type="InterPro" id="IPR050498">
    <property type="entry name" value="Ycf3"/>
</dbReference>
<dbReference type="Pfam" id="PF13414">
    <property type="entry name" value="TPR_11"/>
    <property type="match status" value="1"/>
</dbReference>